<sequence>HDEIGYYDVPAFIDYILEVTGRRRLKYVGFSYGTQLICVTLASRPEYNQKLRKIAYLAPTVVTGHCKSLSYMYPAMLSGLTGDILARTPGQFPVEKWQLFAQRICDDKSQKSQQVCSTLSGKLVNFAADPAYENRVKYRNLMVGRQGMSVRMFVHFYQQLRKNKFAHYDYGVTENRSRYGTKKPPLYNLKKVSVPSITIFSDGDELAPPEDALIFYKSLGKTAQGPLVRIKETTFVHEDMCMNRTARKLAYEPLVRYFSL</sequence>
<dbReference type="AlphaFoldDB" id="A0A8J2KX61"/>
<evidence type="ECO:0000313" key="5">
    <source>
        <dbReference type="Proteomes" id="UP000708208"/>
    </source>
</evidence>
<gene>
    <name evidence="4" type="ORF">AFUS01_LOCUS35165</name>
</gene>
<accession>A0A8J2KX61</accession>
<name>A0A8J2KX61_9HEXA</name>
<protein>
    <recommendedName>
        <fullName evidence="3">AB hydrolase-1 domain-containing protein</fullName>
    </recommendedName>
</protein>
<dbReference type="GO" id="GO:0016042">
    <property type="term" value="P:lipid catabolic process"/>
    <property type="evidence" value="ECO:0007669"/>
    <property type="project" value="UniProtKB-KW"/>
</dbReference>
<dbReference type="EMBL" id="CAJVCH010534698">
    <property type="protein sequence ID" value="CAG7825039.1"/>
    <property type="molecule type" value="Genomic_DNA"/>
</dbReference>
<keyword evidence="5" id="KW-1185">Reference proteome</keyword>
<dbReference type="Proteomes" id="UP000708208">
    <property type="component" value="Unassembled WGS sequence"/>
</dbReference>
<feature type="non-terminal residue" evidence="4">
    <location>
        <position position="1"/>
    </location>
</feature>
<dbReference type="PANTHER" id="PTHR11005">
    <property type="entry name" value="LYSOSOMAL ACID LIPASE-RELATED"/>
    <property type="match status" value="1"/>
</dbReference>
<feature type="domain" description="AB hydrolase-1" evidence="3">
    <location>
        <begin position="7"/>
        <end position="219"/>
    </location>
</feature>
<keyword evidence="2" id="KW-0443">Lipid metabolism</keyword>
<reference evidence="4" key="1">
    <citation type="submission" date="2021-06" db="EMBL/GenBank/DDBJ databases">
        <authorList>
            <person name="Hodson N. C."/>
            <person name="Mongue J. A."/>
            <person name="Jaron S. K."/>
        </authorList>
    </citation>
    <scope>NUCLEOTIDE SEQUENCE</scope>
</reference>
<organism evidence="4 5">
    <name type="scientific">Allacma fusca</name>
    <dbReference type="NCBI Taxonomy" id="39272"/>
    <lineage>
        <taxon>Eukaryota</taxon>
        <taxon>Metazoa</taxon>
        <taxon>Ecdysozoa</taxon>
        <taxon>Arthropoda</taxon>
        <taxon>Hexapoda</taxon>
        <taxon>Collembola</taxon>
        <taxon>Symphypleona</taxon>
        <taxon>Sminthuridae</taxon>
        <taxon>Allacma</taxon>
    </lineage>
</organism>
<dbReference type="InterPro" id="IPR000073">
    <property type="entry name" value="AB_hydrolase_1"/>
</dbReference>
<evidence type="ECO:0000256" key="2">
    <source>
        <dbReference type="ARBA" id="ARBA00023098"/>
    </source>
</evidence>
<dbReference type="Pfam" id="PF00561">
    <property type="entry name" value="Abhydrolase_1"/>
    <property type="match status" value="1"/>
</dbReference>
<evidence type="ECO:0000256" key="1">
    <source>
        <dbReference type="ARBA" id="ARBA00022963"/>
    </source>
</evidence>
<evidence type="ECO:0000313" key="4">
    <source>
        <dbReference type="EMBL" id="CAG7825039.1"/>
    </source>
</evidence>
<proteinExistence type="predicted"/>
<keyword evidence="1" id="KW-0442">Lipid degradation</keyword>
<evidence type="ECO:0000259" key="3">
    <source>
        <dbReference type="Pfam" id="PF00561"/>
    </source>
</evidence>
<comment type="caution">
    <text evidence="4">The sequence shown here is derived from an EMBL/GenBank/DDBJ whole genome shotgun (WGS) entry which is preliminary data.</text>
</comment>
<dbReference type="OrthoDB" id="9974421at2759"/>